<reference evidence="2" key="1">
    <citation type="journal article" date="2020" name="J. Eukaryot. Microbiol.">
        <title>De novo Sequencing, Assembly and Annotation of the Transcriptome for the Free-Living Testate Amoeba Arcella intermedia.</title>
        <authorList>
            <person name="Ribeiro G.M."/>
            <person name="Porfirio-Sousa A.L."/>
            <person name="Maurer-Alcala X.X."/>
            <person name="Katz L.A."/>
            <person name="Lahr D.J.G."/>
        </authorList>
    </citation>
    <scope>NUCLEOTIDE SEQUENCE</scope>
</reference>
<feature type="domain" description="DYW" evidence="1">
    <location>
        <begin position="11"/>
        <end position="62"/>
    </location>
</feature>
<organism evidence="2">
    <name type="scientific">Arcella intermedia</name>
    <dbReference type="NCBI Taxonomy" id="1963864"/>
    <lineage>
        <taxon>Eukaryota</taxon>
        <taxon>Amoebozoa</taxon>
        <taxon>Tubulinea</taxon>
        <taxon>Elardia</taxon>
        <taxon>Arcellinida</taxon>
        <taxon>Sphaerothecina</taxon>
        <taxon>Arcellidae</taxon>
        <taxon>Arcella</taxon>
    </lineage>
</organism>
<name>A0A6B2LX28_9EUKA</name>
<dbReference type="AlphaFoldDB" id="A0A6B2LX28"/>
<accession>A0A6B2LX28</accession>
<evidence type="ECO:0000313" key="2">
    <source>
        <dbReference type="EMBL" id="NDV41467.1"/>
    </source>
</evidence>
<dbReference type="InterPro" id="IPR032867">
    <property type="entry name" value="DYW_dom"/>
</dbReference>
<proteinExistence type="predicted"/>
<evidence type="ECO:0000259" key="1">
    <source>
        <dbReference type="Pfam" id="PF14432"/>
    </source>
</evidence>
<dbReference type="GO" id="GO:0008270">
    <property type="term" value="F:zinc ion binding"/>
    <property type="evidence" value="ECO:0007669"/>
    <property type="project" value="InterPro"/>
</dbReference>
<protein>
    <recommendedName>
        <fullName evidence="1">DYW domain-containing protein</fullName>
    </recommendedName>
</protein>
<dbReference type="Pfam" id="PF14432">
    <property type="entry name" value="DYW_deaminase"/>
    <property type="match status" value="1"/>
</dbReference>
<dbReference type="EMBL" id="GIBP01012498">
    <property type="protein sequence ID" value="NDV41467.1"/>
    <property type="molecule type" value="Transcribed_RNA"/>
</dbReference>
<sequence>MLKIEELESKKEIVVYKNLRVCGDCHEATKWISKLTGFSIKVRDSRRWHHFQGGKCSCSDVW</sequence>